<feature type="transmembrane region" description="Helical" evidence="13">
    <location>
        <begin position="162"/>
        <end position="181"/>
    </location>
</feature>
<dbReference type="PANTHER" id="PTHR24232:SF25">
    <property type="entry name" value="P2Y PURINOCEPTOR 8"/>
    <property type="match status" value="1"/>
</dbReference>
<dbReference type="PRINTS" id="PR00237">
    <property type="entry name" value="GPCRRHODOPSN"/>
</dbReference>
<reference evidence="15" key="2">
    <citation type="submission" date="2025-08" db="UniProtKB">
        <authorList>
            <consortium name="Ensembl"/>
        </authorList>
    </citation>
    <scope>IDENTIFICATION</scope>
</reference>
<keyword evidence="7 11" id="KW-1015">Disulfide bond</keyword>
<keyword evidence="9" id="KW-0325">Glycoprotein</keyword>
<dbReference type="PROSITE" id="PS50262">
    <property type="entry name" value="G_PROTEIN_RECEP_F1_2"/>
    <property type="match status" value="1"/>
</dbReference>
<dbReference type="FunFam" id="1.20.1070.10:FF:000040">
    <property type="entry name" value="Coagulation factor 2 (thrombin) receptor"/>
    <property type="match status" value="1"/>
</dbReference>
<evidence type="ECO:0000313" key="16">
    <source>
        <dbReference type="Proteomes" id="UP000694620"/>
    </source>
</evidence>
<feature type="transmembrane region" description="Helical" evidence="13">
    <location>
        <begin position="296"/>
        <end position="318"/>
    </location>
</feature>
<evidence type="ECO:0000256" key="7">
    <source>
        <dbReference type="ARBA" id="ARBA00023157"/>
    </source>
</evidence>
<sequence length="378" mass="43341">MTLCSCDDPVLIVVLLPSKLPHHSTMISNVTQLDNATLEMFTNRTLSNTLSVIYILVILISFPGNILSMVLLVFYTKPKTPTIIFMINLSITDLALGSFLPFQVIYHIKGYDWNYGETLCSVVSVMFYSNMYCSILTMMAISAERYFGIVHPMKYDCRRKHYAIGACLAMWALVLGVLYPMESTDLTYRVKELNITTCFDVLKKDMLPTMQHWAAFLFVLVFILFLIPFIITVSCYIAIIVCLLKERDTRSIHKRRAISLAILVVLVFVTCFAPNNIIFFLHIINKIYYEKSYYAAYKLSLSFSCVNSCLDPFIYYFASKDFRRKFRKLFGLPVSNSDLITTQHFRESLFSARSLSQAEADEEQNGLSPTLKKKESTI</sequence>
<evidence type="ECO:0000256" key="9">
    <source>
        <dbReference type="ARBA" id="ARBA00023180"/>
    </source>
</evidence>
<dbReference type="PROSITE" id="PS00237">
    <property type="entry name" value="G_PROTEIN_RECEP_F1_1"/>
    <property type="match status" value="1"/>
</dbReference>
<dbReference type="GeneTree" id="ENSGT01050000244840"/>
<dbReference type="InterPro" id="IPR000276">
    <property type="entry name" value="GPCR_Rhodpsn"/>
</dbReference>
<evidence type="ECO:0000256" key="13">
    <source>
        <dbReference type="SAM" id="Phobius"/>
    </source>
</evidence>
<feature type="transmembrane region" description="Helical" evidence="13">
    <location>
        <begin position="256"/>
        <end position="284"/>
    </location>
</feature>
<keyword evidence="5 12" id="KW-0297">G-protein coupled receptor</keyword>
<keyword evidence="3 12" id="KW-0812">Transmembrane</keyword>
<dbReference type="GO" id="GO:0015057">
    <property type="term" value="F:thrombin-activated receptor activity"/>
    <property type="evidence" value="ECO:0007669"/>
    <property type="project" value="InterPro"/>
</dbReference>
<feature type="transmembrane region" description="Helical" evidence="13">
    <location>
        <begin position="213"/>
        <end position="244"/>
    </location>
</feature>
<dbReference type="GO" id="GO:0007596">
    <property type="term" value="P:blood coagulation"/>
    <property type="evidence" value="ECO:0007669"/>
    <property type="project" value="InterPro"/>
</dbReference>
<reference evidence="15" key="3">
    <citation type="submission" date="2025-09" db="UniProtKB">
        <authorList>
            <consortium name="Ensembl"/>
        </authorList>
    </citation>
    <scope>IDENTIFICATION</scope>
</reference>
<evidence type="ECO:0000256" key="2">
    <source>
        <dbReference type="ARBA" id="ARBA00022475"/>
    </source>
</evidence>
<comment type="subcellular location">
    <subcellularLocation>
        <location evidence="1">Cell membrane</location>
        <topology evidence="1">Multi-pass membrane protein</topology>
    </subcellularLocation>
</comment>
<evidence type="ECO:0000313" key="15">
    <source>
        <dbReference type="Ensembl" id="ENSECRP00000019363.1"/>
    </source>
</evidence>
<keyword evidence="2" id="KW-1003">Cell membrane</keyword>
<feature type="domain" description="G-protein coupled receptors family 1 profile" evidence="14">
    <location>
        <begin position="64"/>
        <end position="315"/>
    </location>
</feature>
<evidence type="ECO:0000256" key="4">
    <source>
        <dbReference type="ARBA" id="ARBA00022989"/>
    </source>
</evidence>
<dbReference type="Ensembl" id="ENSECRT00000019757.1">
    <property type="protein sequence ID" value="ENSECRP00000019363.1"/>
    <property type="gene ID" value="ENSECRG00000012968.1"/>
</dbReference>
<comment type="similarity">
    <text evidence="12">Belongs to the G-protein coupled receptor 1 family.</text>
</comment>
<feature type="transmembrane region" description="Helical" evidence="13">
    <location>
        <begin position="82"/>
        <end position="102"/>
    </location>
</feature>
<evidence type="ECO:0000259" key="14">
    <source>
        <dbReference type="PROSITE" id="PS50262"/>
    </source>
</evidence>
<dbReference type="InterPro" id="IPR003912">
    <property type="entry name" value="Protea_act_rcpt"/>
</dbReference>
<dbReference type="Proteomes" id="UP000694620">
    <property type="component" value="Chromosome 4"/>
</dbReference>
<dbReference type="Gene3D" id="1.20.1070.10">
    <property type="entry name" value="Rhodopsin 7-helix transmembrane proteins"/>
    <property type="match status" value="1"/>
</dbReference>
<feature type="transmembrane region" description="Helical" evidence="13">
    <location>
        <begin position="122"/>
        <end position="141"/>
    </location>
</feature>
<name>A0A8C4SMS0_ERPCA</name>
<dbReference type="GO" id="GO:0007200">
    <property type="term" value="P:phospholipase C-activating G protein-coupled receptor signaling pathway"/>
    <property type="evidence" value="ECO:0007669"/>
    <property type="project" value="TreeGrafter"/>
</dbReference>
<feature type="transmembrane region" description="Helical" evidence="13">
    <location>
        <begin position="52"/>
        <end position="75"/>
    </location>
</feature>
<dbReference type="AlphaFoldDB" id="A0A8C4SMS0"/>
<evidence type="ECO:0000256" key="5">
    <source>
        <dbReference type="ARBA" id="ARBA00023040"/>
    </source>
</evidence>
<organism evidence="15 16">
    <name type="scientific">Erpetoichthys calabaricus</name>
    <name type="common">Rope fish</name>
    <name type="synonym">Calamoichthys calabaricus</name>
    <dbReference type="NCBI Taxonomy" id="27687"/>
    <lineage>
        <taxon>Eukaryota</taxon>
        <taxon>Metazoa</taxon>
        <taxon>Chordata</taxon>
        <taxon>Craniata</taxon>
        <taxon>Vertebrata</taxon>
        <taxon>Euteleostomi</taxon>
        <taxon>Actinopterygii</taxon>
        <taxon>Polypteriformes</taxon>
        <taxon>Polypteridae</taxon>
        <taxon>Erpetoichthys</taxon>
    </lineage>
</organism>
<dbReference type="GO" id="GO:0005886">
    <property type="term" value="C:plasma membrane"/>
    <property type="evidence" value="ECO:0007669"/>
    <property type="project" value="UniProtKB-SubCell"/>
</dbReference>
<proteinExistence type="inferred from homology"/>
<gene>
    <name evidence="15" type="primary">P2RY8</name>
    <name evidence="15" type="synonym">LOC114650389</name>
</gene>
<protein>
    <submittedName>
        <fullName evidence="15">P2Y receptor family member 8</fullName>
    </submittedName>
</protein>
<dbReference type="SUPFAM" id="SSF81321">
    <property type="entry name" value="Family A G protein-coupled receptor-like"/>
    <property type="match status" value="1"/>
</dbReference>
<evidence type="ECO:0000256" key="1">
    <source>
        <dbReference type="ARBA" id="ARBA00004651"/>
    </source>
</evidence>
<dbReference type="GO" id="GO:0035025">
    <property type="term" value="P:positive regulation of Rho protein signal transduction"/>
    <property type="evidence" value="ECO:0007669"/>
    <property type="project" value="TreeGrafter"/>
</dbReference>
<keyword evidence="6 13" id="KW-0472">Membrane</keyword>
<keyword evidence="4 13" id="KW-1133">Transmembrane helix</keyword>
<evidence type="ECO:0000256" key="6">
    <source>
        <dbReference type="ARBA" id="ARBA00023136"/>
    </source>
</evidence>
<dbReference type="OrthoDB" id="9944627at2759"/>
<evidence type="ECO:0000256" key="12">
    <source>
        <dbReference type="RuleBase" id="RU000688"/>
    </source>
</evidence>
<feature type="disulfide bond" evidence="11">
    <location>
        <begin position="120"/>
        <end position="198"/>
    </location>
</feature>
<evidence type="ECO:0000256" key="10">
    <source>
        <dbReference type="ARBA" id="ARBA00023224"/>
    </source>
</evidence>
<keyword evidence="16" id="KW-1185">Reference proteome</keyword>
<dbReference type="InterPro" id="IPR017452">
    <property type="entry name" value="GPCR_Rhodpsn_7TM"/>
</dbReference>
<reference evidence="15" key="1">
    <citation type="submission" date="2021-06" db="EMBL/GenBank/DDBJ databases">
        <authorList>
            <consortium name="Wellcome Sanger Institute Data Sharing"/>
        </authorList>
    </citation>
    <scope>NUCLEOTIDE SEQUENCE [LARGE SCALE GENOMIC DNA]</scope>
</reference>
<evidence type="ECO:0000256" key="3">
    <source>
        <dbReference type="ARBA" id="ARBA00022692"/>
    </source>
</evidence>
<evidence type="ECO:0000256" key="8">
    <source>
        <dbReference type="ARBA" id="ARBA00023170"/>
    </source>
</evidence>
<evidence type="ECO:0000256" key="11">
    <source>
        <dbReference type="PIRSR" id="PIRSR603912-52"/>
    </source>
</evidence>
<keyword evidence="10 12" id="KW-0807">Transducer</keyword>
<accession>A0A8C4SMS0</accession>
<dbReference type="PANTHER" id="PTHR24232">
    <property type="entry name" value="G-PROTEIN COUPLED RECEPTOR"/>
    <property type="match status" value="1"/>
</dbReference>
<dbReference type="Pfam" id="PF00001">
    <property type="entry name" value="7tm_1"/>
    <property type="match status" value="1"/>
</dbReference>
<keyword evidence="8 12" id="KW-0675">Receptor</keyword>
<dbReference type="PRINTS" id="PR01428">
    <property type="entry name" value="PROTEASEAR"/>
</dbReference>